<dbReference type="InterPro" id="IPR016187">
    <property type="entry name" value="CTDL_fold"/>
</dbReference>
<evidence type="ECO:0000313" key="3">
    <source>
        <dbReference type="EnsemblMetazoa" id="BGLB020548-PA"/>
    </source>
</evidence>
<gene>
    <name evidence="3" type="primary">106078986</name>
</gene>
<evidence type="ECO:0000256" key="1">
    <source>
        <dbReference type="SAM" id="SignalP"/>
    </source>
</evidence>
<evidence type="ECO:0000313" key="4">
    <source>
        <dbReference type="Proteomes" id="UP000076420"/>
    </source>
</evidence>
<dbReference type="SMART" id="SM00034">
    <property type="entry name" value="CLECT"/>
    <property type="match status" value="1"/>
</dbReference>
<dbReference type="KEGG" id="bgt:106078986"/>
<dbReference type="VEuPathDB" id="VectorBase:BGLAX_048252"/>
<sequence>MRPARSIHNVLLVILFVIMVQGQVINKSNGRLNKNIMSVACRKNPGFEQVFYESARMCLFWSSDTKTFADAKADCEARGARLGVFKGADKMALLTSQLSIWSRDIWIGLDDIQNEGTFVWHDGTVLDKKDYYPLYFDIKNPNDYENNQDCVQLWNESSKMDDDMCYVAKHYVCEKVQ</sequence>
<dbReference type="VEuPathDB" id="VectorBase:BGLB020548"/>
<feature type="signal peptide" evidence="1">
    <location>
        <begin position="1"/>
        <end position="22"/>
    </location>
</feature>
<feature type="domain" description="C-type lectin" evidence="2">
    <location>
        <begin position="54"/>
        <end position="174"/>
    </location>
</feature>
<dbReference type="AlphaFoldDB" id="A0A2C9KK16"/>
<dbReference type="InterPro" id="IPR050801">
    <property type="entry name" value="Ca-Dep_Lectins_ImmuneDev"/>
</dbReference>
<accession>A0A2C9KK16</accession>
<dbReference type="Pfam" id="PF00059">
    <property type="entry name" value="Lectin_C"/>
    <property type="match status" value="1"/>
</dbReference>
<dbReference type="Gene3D" id="3.10.100.10">
    <property type="entry name" value="Mannose-Binding Protein A, subunit A"/>
    <property type="match status" value="1"/>
</dbReference>
<protein>
    <recommendedName>
        <fullName evidence="2">C-type lectin domain-containing protein</fullName>
    </recommendedName>
</protein>
<dbReference type="InterPro" id="IPR001304">
    <property type="entry name" value="C-type_lectin-like"/>
</dbReference>
<keyword evidence="1" id="KW-0732">Signal</keyword>
<dbReference type="OrthoDB" id="6046087at2759"/>
<reference evidence="3" key="1">
    <citation type="submission" date="2020-05" db="UniProtKB">
        <authorList>
            <consortium name="EnsemblMetazoa"/>
        </authorList>
    </citation>
    <scope>IDENTIFICATION</scope>
    <source>
        <strain evidence="3">BB02</strain>
    </source>
</reference>
<dbReference type="PROSITE" id="PS50041">
    <property type="entry name" value="C_TYPE_LECTIN_2"/>
    <property type="match status" value="1"/>
</dbReference>
<dbReference type="EnsemblMetazoa" id="BGLB020548-RA">
    <property type="protein sequence ID" value="BGLB020548-PA"/>
    <property type="gene ID" value="BGLB020548"/>
</dbReference>
<dbReference type="InterPro" id="IPR016186">
    <property type="entry name" value="C-type_lectin-like/link_sf"/>
</dbReference>
<dbReference type="Proteomes" id="UP000076420">
    <property type="component" value="Unassembled WGS sequence"/>
</dbReference>
<evidence type="ECO:0000259" key="2">
    <source>
        <dbReference type="PROSITE" id="PS50041"/>
    </source>
</evidence>
<proteinExistence type="predicted"/>
<feature type="chain" id="PRO_5012226099" description="C-type lectin domain-containing protein" evidence="1">
    <location>
        <begin position="23"/>
        <end position="177"/>
    </location>
</feature>
<dbReference type="SUPFAM" id="SSF56436">
    <property type="entry name" value="C-type lectin-like"/>
    <property type="match status" value="1"/>
</dbReference>
<name>A0A2C9KK16_BIOGL</name>
<dbReference type="PANTHER" id="PTHR22801">
    <property type="entry name" value="LITHOSTATHINE"/>
    <property type="match status" value="1"/>
</dbReference>
<organism evidence="3 4">
    <name type="scientific">Biomphalaria glabrata</name>
    <name type="common">Bloodfluke planorb</name>
    <name type="synonym">Freshwater snail</name>
    <dbReference type="NCBI Taxonomy" id="6526"/>
    <lineage>
        <taxon>Eukaryota</taxon>
        <taxon>Metazoa</taxon>
        <taxon>Spiralia</taxon>
        <taxon>Lophotrochozoa</taxon>
        <taxon>Mollusca</taxon>
        <taxon>Gastropoda</taxon>
        <taxon>Heterobranchia</taxon>
        <taxon>Euthyneura</taxon>
        <taxon>Panpulmonata</taxon>
        <taxon>Hygrophila</taxon>
        <taxon>Lymnaeoidea</taxon>
        <taxon>Planorbidae</taxon>
        <taxon>Biomphalaria</taxon>
    </lineage>
</organism>
<dbReference type="PANTHER" id="PTHR22801:SF63">
    <property type="entry name" value="C-TYPE LECTIN DOMAIN-CONTAINING PROTEIN"/>
    <property type="match status" value="1"/>
</dbReference>